<evidence type="ECO:0000256" key="4">
    <source>
        <dbReference type="ARBA" id="ARBA00023002"/>
    </source>
</evidence>
<gene>
    <name evidence="10" type="ORF">OG469_31535</name>
</gene>
<feature type="domain" description="Dyp-type peroxidase C-terminal" evidence="9">
    <location>
        <begin position="152"/>
        <end position="315"/>
    </location>
</feature>
<proteinExistence type="inferred from homology"/>
<accession>A0ABZ1WG18</accession>
<feature type="domain" description="Dyp-type peroxidase N-terminal" evidence="8">
    <location>
        <begin position="21"/>
        <end position="149"/>
    </location>
</feature>
<dbReference type="EMBL" id="CP108482">
    <property type="protein sequence ID" value="WUS59639.1"/>
    <property type="molecule type" value="Genomic_DNA"/>
</dbReference>
<dbReference type="PANTHER" id="PTHR30521">
    <property type="entry name" value="DEFERROCHELATASE/PEROXIDASE"/>
    <property type="match status" value="1"/>
</dbReference>
<name>A0ABZ1WG18_9ACTN</name>
<feature type="compositionally biased region" description="Low complexity" evidence="7">
    <location>
        <begin position="347"/>
        <end position="377"/>
    </location>
</feature>
<dbReference type="Pfam" id="PF04261">
    <property type="entry name" value="Dyp_perox_N"/>
    <property type="match status" value="1"/>
</dbReference>
<evidence type="ECO:0000256" key="5">
    <source>
        <dbReference type="ARBA" id="ARBA00023004"/>
    </source>
</evidence>
<comment type="similarity">
    <text evidence="6">Belongs to the DyP-type peroxidase family.</text>
</comment>
<dbReference type="InterPro" id="IPR011008">
    <property type="entry name" value="Dimeric_a/b-barrel"/>
</dbReference>
<dbReference type="Proteomes" id="UP001432014">
    <property type="component" value="Chromosome"/>
</dbReference>
<dbReference type="Pfam" id="PF20628">
    <property type="entry name" value="Dyp_perox_C"/>
    <property type="match status" value="1"/>
</dbReference>
<evidence type="ECO:0000256" key="1">
    <source>
        <dbReference type="ARBA" id="ARBA00001970"/>
    </source>
</evidence>
<sequence length="391" mass="41135">MTPPAGQPARSPDAPPIADLQAVLSPLTSAAVFLVATVAPGGENAVRELLPELAGLRRSVGSRVPAAGLTCVTSVGAALWTRMFAGPRPAGLHPFRELVGARHRAVSTPGDLLLHIRAERMDLCFELAAQVVDRLAGAATVVDEVHGFKYFDERDLMGFVDGTENPAGRAAEEAVVIGAEDPDFAGGSYVIVQRYVHDMKAWNALPVEEQERVIGRTKSANIELDDEAKPANSHVALNSVNAPDGSQLQILRDNMPYGTVGRGEFGTYFIAYSRTPAVTEEMLRNMFLGKPPGNYDRILDFSTPVTGSLFFTPSAALLGDLPGPPAEETRDRHRTGPPAVPDPAPDLAPDLVPGPGTGPDPATAPDRAPAPVPAGADGSLGIGSLKRSTAR</sequence>
<dbReference type="InterPro" id="IPR048328">
    <property type="entry name" value="Dyp_perox_C"/>
</dbReference>
<evidence type="ECO:0000256" key="7">
    <source>
        <dbReference type="SAM" id="MobiDB-lite"/>
    </source>
</evidence>
<evidence type="ECO:0000259" key="8">
    <source>
        <dbReference type="Pfam" id="PF04261"/>
    </source>
</evidence>
<evidence type="ECO:0000313" key="11">
    <source>
        <dbReference type="Proteomes" id="UP001432014"/>
    </source>
</evidence>
<evidence type="ECO:0000256" key="3">
    <source>
        <dbReference type="ARBA" id="ARBA00022723"/>
    </source>
</evidence>
<dbReference type="SUPFAM" id="SSF54909">
    <property type="entry name" value="Dimeric alpha+beta barrel"/>
    <property type="match status" value="1"/>
</dbReference>
<keyword evidence="2 10" id="KW-0575">Peroxidase</keyword>
<keyword evidence="11" id="KW-1185">Reference proteome</keyword>
<keyword evidence="4" id="KW-0560">Oxidoreductase</keyword>
<evidence type="ECO:0000256" key="2">
    <source>
        <dbReference type="ARBA" id="ARBA00022559"/>
    </source>
</evidence>
<dbReference type="NCBIfam" id="TIGR01413">
    <property type="entry name" value="Dyp_perox_fam"/>
    <property type="match status" value="1"/>
</dbReference>
<feature type="region of interest" description="Disordered" evidence="7">
    <location>
        <begin position="320"/>
        <end position="391"/>
    </location>
</feature>
<organism evidence="10 11">
    <name type="scientific">Kitasatospora herbaricolor</name>
    <dbReference type="NCBI Taxonomy" id="68217"/>
    <lineage>
        <taxon>Bacteria</taxon>
        <taxon>Bacillati</taxon>
        <taxon>Actinomycetota</taxon>
        <taxon>Actinomycetes</taxon>
        <taxon>Kitasatosporales</taxon>
        <taxon>Streptomycetaceae</taxon>
        <taxon>Kitasatospora</taxon>
    </lineage>
</organism>
<evidence type="ECO:0000313" key="10">
    <source>
        <dbReference type="EMBL" id="WUS59639.1"/>
    </source>
</evidence>
<dbReference type="PANTHER" id="PTHR30521:SF0">
    <property type="entry name" value="DYP-TYPE PEROXIDASE FAMILY PROTEIN"/>
    <property type="match status" value="1"/>
</dbReference>
<evidence type="ECO:0000256" key="6">
    <source>
        <dbReference type="ARBA" id="ARBA00025737"/>
    </source>
</evidence>
<dbReference type="PROSITE" id="PS51404">
    <property type="entry name" value="DYP_PEROXIDASE"/>
    <property type="match status" value="1"/>
</dbReference>
<reference evidence="10 11" key="1">
    <citation type="submission" date="2022-10" db="EMBL/GenBank/DDBJ databases">
        <title>The complete genomes of actinobacterial strains from the NBC collection.</title>
        <authorList>
            <person name="Joergensen T.S."/>
            <person name="Alvarez Arevalo M."/>
            <person name="Sterndorff E.B."/>
            <person name="Faurdal D."/>
            <person name="Vuksanovic O."/>
            <person name="Mourched A.-S."/>
            <person name="Charusanti P."/>
            <person name="Shaw S."/>
            <person name="Blin K."/>
            <person name="Weber T."/>
        </authorList>
    </citation>
    <scope>NUCLEOTIDE SEQUENCE [LARGE SCALE GENOMIC DNA]</scope>
    <source>
        <strain evidence="10 11">NBC_01247</strain>
    </source>
</reference>
<dbReference type="RefSeq" id="WP_329494253.1">
    <property type="nucleotide sequence ID" value="NZ_CP108460.1"/>
</dbReference>
<keyword evidence="5" id="KW-0408">Iron</keyword>
<keyword evidence="3" id="KW-0479">Metal-binding</keyword>
<protein>
    <submittedName>
        <fullName evidence="10">Dyp-type peroxidase</fullName>
    </submittedName>
</protein>
<dbReference type="InterPro" id="IPR006314">
    <property type="entry name" value="Dyp_peroxidase"/>
</dbReference>
<comment type="cofactor">
    <cofactor evidence="1">
        <name>heme b</name>
        <dbReference type="ChEBI" id="CHEBI:60344"/>
    </cofactor>
</comment>
<dbReference type="GO" id="GO:0004601">
    <property type="term" value="F:peroxidase activity"/>
    <property type="evidence" value="ECO:0007669"/>
    <property type="project" value="UniProtKB-KW"/>
</dbReference>
<evidence type="ECO:0000259" key="9">
    <source>
        <dbReference type="Pfam" id="PF20628"/>
    </source>
</evidence>
<dbReference type="InterPro" id="IPR048327">
    <property type="entry name" value="Dyp_perox_N"/>
</dbReference>